<dbReference type="SUPFAM" id="SSF49299">
    <property type="entry name" value="PKD domain"/>
    <property type="match status" value="1"/>
</dbReference>
<dbReference type="PROSITE" id="PS50093">
    <property type="entry name" value="PKD"/>
    <property type="match status" value="1"/>
</dbReference>
<dbReference type="AlphaFoldDB" id="A0AAU7AS87"/>
<name>A0AAU7AS87_9ACTN</name>
<gene>
    <name evidence="4" type="ORF">DSM112329_01189</name>
</gene>
<reference evidence="4" key="1">
    <citation type="submission" date="2022-12" db="EMBL/GenBank/DDBJ databases">
        <title>Paraconexibacter alkalitolerans sp. nov. and Baekduia alba sp. nov., isolated from soil and emended description of the genera Paraconexibacter (Chun et al., 2020) and Baekduia (An et al., 2020).</title>
        <authorList>
            <person name="Vieira S."/>
            <person name="Huber K.J."/>
            <person name="Geppert A."/>
            <person name="Wolf J."/>
            <person name="Neumann-Schaal M."/>
            <person name="Muesken M."/>
            <person name="Overmann J."/>
        </authorList>
    </citation>
    <scope>NUCLEOTIDE SEQUENCE</scope>
    <source>
        <strain evidence="4">AEG42_29</strain>
    </source>
</reference>
<organism evidence="4">
    <name type="scientific">Paraconexibacter sp. AEG42_29</name>
    <dbReference type="NCBI Taxonomy" id="2997339"/>
    <lineage>
        <taxon>Bacteria</taxon>
        <taxon>Bacillati</taxon>
        <taxon>Actinomycetota</taxon>
        <taxon>Thermoleophilia</taxon>
        <taxon>Solirubrobacterales</taxon>
        <taxon>Paraconexibacteraceae</taxon>
        <taxon>Paraconexibacter</taxon>
    </lineage>
</organism>
<evidence type="ECO:0000256" key="1">
    <source>
        <dbReference type="SAM" id="MobiDB-lite"/>
    </source>
</evidence>
<feature type="compositionally biased region" description="Gly residues" evidence="1">
    <location>
        <begin position="213"/>
        <end position="228"/>
    </location>
</feature>
<dbReference type="RefSeq" id="WP_354700896.1">
    <property type="nucleotide sequence ID" value="NZ_CP114014.1"/>
</dbReference>
<sequence>MRPVARRVRRSTAVGAAIAAGAVAFTAAVPAHAADRTVTFADDGDTRNYTPSAVTINPGDTVTFSGSFKDHPLVWPSGDFSREATGDSRTYAFPRGGTYAFLCDFHPNMLGTVVVAGNKTAAPVFAVSPDPPTAGAVTTFDAGATRDPDGTVSTYEWDLDGDGRFETKGASPTVTRTYASAGTIKVGLRYVDDGHDTSAVTTREITVSTAPAPGGGTPVPGPGGGGTPPAGSTPPAGGATPPTGGTTPPARDRRAPTARVSAATTRGVKLVAGVARLGLTVDERSTVTANVRRGAVVVGRGTAKLTRVGAGAVKVKLTAAGLRAVRQKGRVSVALTLVVRDAAGNARTLRRQLTLKK</sequence>
<dbReference type="InterPro" id="IPR008972">
    <property type="entry name" value="Cupredoxin"/>
</dbReference>
<dbReference type="CDD" id="cd00146">
    <property type="entry name" value="PKD"/>
    <property type="match status" value="1"/>
</dbReference>
<dbReference type="InterPro" id="IPR000601">
    <property type="entry name" value="PKD_dom"/>
</dbReference>
<proteinExistence type="predicted"/>
<feature type="region of interest" description="Disordered" evidence="1">
    <location>
        <begin position="205"/>
        <end position="262"/>
    </location>
</feature>
<evidence type="ECO:0000259" key="3">
    <source>
        <dbReference type="PROSITE" id="PS50093"/>
    </source>
</evidence>
<dbReference type="KEGG" id="parq:DSM112329_01189"/>
<dbReference type="Gene3D" id="2.60.40.10">
    <property type="entry name" value="Immunoglobulins"/>
    <property type="match status" value="1"/>
</dbReference>
<feature type="signal peptide" evidence="2">
    <location>
        <begin position="1"/>
        <end position="33"/>
    </location>
</feature>
<dbReference type="EMBL" id="CP114014">
    <property type="protein sequence ID" value="XAY04356.1"/>
    <property type="molecule type" value="Genomic_DNA"/>
</dbReference>
<feature type="chain" id="PRO_5043929960" description="PKD domain-containing protein" evidence="2">
    <location>
        <begin position="34"/>
        <end position="357"/>
    </location>
</feature>
<dbReference type="SUPFAM" id="SSF49503">
    <property type="entry name" value="Cupredoxins"/>
    <property type="match status" value="1"/>
</dbReference>
<evidence type="ECO:0000313" key="4">
    <source>
        <dbReference type="EMBL" id="XAY04356.1"/>
    </source>
</evidence>
<keyword evidence="2" id="KW-0732">Signal</keyword>
<dbReference type="GO" id="GO:0005975">
    <property type="term" value="P:carbohydrate metabolic process"/>
    <property type="evidence" value="ECO:0007669"/>
    <property type="project" value="UniProtKB-ARBA"/>
</dbReference>
<feature type="compositionally biased region" description="Low complexity" evidence="1">
    <location>
        <begin position="229"/>
        <end position="249"/>
    </location>
</feature>
<dbReference type="InterPro" id="IPR013783">
    <property type="entry name" value="Ig-like_fold"/>
</dbReference>
<dbReference type="Pfam" id="PF18911">
    <property type="entry name" value="PKD_4"/>
    <property type="match status" value="1"/>
</dbReference>
<evidence type="ECO:0000256" key="2">
    <source>
        <dbReference type="SAM" id="SignalP"/>
    </source>
</evidence>
<feature type="domain" description="PKD" evidence="3">
    <location>
        <begin position="121"/>
        <end position="212"/>
    </location>
</feature>
<protein>
    <recommendedName>
        <fullName evidence="3">PKD domain-containing protein</fullName>
    </recommendedName>
</protein>
<dbReference type="Gene3D" id="2.60.40.420">
    <property type="entry name" value="Cupredoxins - blue copper proteins"/>
    <property type="match status" value="1"/>
</dbReference>
<dbReference type="InterPro" id="IPR035986">
    <property type="entry name" value="PKD_dom_sf"/>
</dbReference>
<accession>A0AAU7AS87</accession>